<sequence>MLYTSTDLLNWRNLGAQSSITGLWRPKIATPNNKFWIFGQQDRYVQSLVSTQLVGGYTSSAKVHLPPNDYTYSDTGMYYDEDSSTWYLLTSADHNTVQVNKINTDGTVGERVLAFSQGAYEAPGIFKDSGTYYLIVSGKTGYRSNPNKVFYASSLSGPWSGGTDIAPPGENTYNSQNTFELTIRGSQKTTHIYMGDAWDSKGGASSNYVWLPIQVDSSTKRPTLQYHAMWKIDVATGVVSFPSTKKRYEARDASIQAISGTTENSDNIAKRSVQKINPNREAVFYNVTGTGAPQWLSFHYTVNDPQAGEAHIFVNNEPIPTNISAMNSRAGFAEHIPVQLLLEPGDVNTIRIGANGSPSEFASSSPLISAGTNMPTCP</sequence>
<protein>
    <submittedName>
        <fullName evidence="1">Uncharacterized protein</fullName>
    </submittedName>
</protein>
<dbReference type="Proteomes" id="UP001153332">
    <property type="component" value="Unassembled WGS sequence"/>
</dbReference>
<evidence type="ECO:0000313" key="2">
    <source>
        <dbReference type="Proteomes" id="UP001153332"/>
    </source>
</evidence>
<proteinExistence type="predicted"/>
<reference evidence="1" key="1">
    <citation type="submission" date="2022-12" db="EMBL/GenBank/DDBJ databases">
        <title>Genome Sequence of Lasiodiplodia mahajangana.</title>
        <authorList>
            <person name="Buettner E."/>
        </authorList>
    </citation>
    <scope>NUCLEOTIDE SEQUENCE</scope>
    <source>
        <strain evidence="1">VT137</strain>
    </source>
</reference>
<gene>
    <name evidence="1" type="ORF">O1611_g8579</name>
</gene>
<comment type="caution">
    <text evidence="1">The sequence shown here is derived from an EMBL/GenBank/DDBJ whole genome shotgun (WGS) entry which is preliminary data.</text>
</comment>
<dbReference type="EMBL" id="JAPUUL010002590">
    <property type="protein sequence ID" value="KAJ8125061.1"/>
    <property type="molecule type" value="Genomic_DNA"/>
</dbReference>
<evidence type="ECO:0000313" key="1">
    <source>
        <dbReference type="EMBL" id="KAJ8125061.1"/>
    </source>
</evidence>
<name>A0ACC2JC35_9PEZI</name>
<keyword evidence="2" id="KW-1185">Reference proteome</keyword>
<accession>A0ACC2JC35</accession>
<organism evidence="1 2">
    <name type="scientific">Lasiodiplodia mahajangana</name>
    <dbReference type="NCBI Taxonomy" id="1108764"/>
    <lineage>
        <taxon>Eukaryota</taxon>
        <taxon>Fungi</taxon>
        <taxon>Dikarya</taxon>
        <taxon>Ascomycota</taxon>
        <taxon>Pezizomycotina</taxon>
        <taxon>Dothideomycetes</taxon>
        <taxon>Dothideomycetes incertae sedis</taxon>
        <taxon>Botryosphaeriales</taxon>
        <taxon>Botryosphaeriaceae</taxon>
        <taxon>Lasiodiplodia</taxon>
    </lineage>
</organism>